<feature type="binding site" evidence="6">
    <location>
        <position position="218"/>
    </location>
    <ligand>
        <name>dimethylallyl diphosphate</name>
        <dbReference type="ChEBI" id="CHEBI:57623"/>
    </ligand>
</feature>
<feature type="binding site" evidence="6">
    <location>
        <position position="260"/>
    </location>
    <ligand>
        <name>isopentenyl diphosphate</name>
        <dbReference type="ChEBI" id="CHEBI:128769"/>
    </ligand>
</feature>
<dbReference type="HAMAP" id="MF_00191">
    <property type="entry name" value="IspH"/>
    <property type="match status" value="1"/>
</dbReference>
<dbReference type="CDD" id="cd13944">
    <property type="entry name" value="lytB_ispH"/>
    <property type="match status" value="1"/>
</dbReference>
<feature type="binding site" evidence="6">
    <location>
        <position position="40"/>
    </location>
    <ligand>
        <name>isopentenyl diphosphate</name>
        <dbReference type="ChEBI" id="CHEBI:128769"/>
    </ligand>
</feature>
<feature type="binding site" evidence="6">
    <location>
        <position position="160"/>
    </location>
    <ligand>
        <name>(2E)-4-hydroxy-3-methylbut-2-enyl diphosphate</name>
        <dbReference type="ChEBI" id="CHEBI:128753"/>
    </ligand>
</feature>
<dbReference type="InterPro" id="IPR035104">
    <property type="entry name" value="Ribosomal_protein_S1-like"/>
</dbReference>
<comment type="pathway">
    <text evidence="6">Isoprenoid biosynthesis; isopentenyl diphosphate biosynthesis via DXP pathway; isopentenyl diphosphate from 1-deoxy-D-xylulose 5-phosphate: step 6/6.</text>
</comment>
<dbReference type="SUPFAM" id="SSF50249">
    <property type="entry name" value="Nucleic acid-binding proteins"/>
    <property type="match status" value="4"/>
</dbReference>
<dbReference type="FunFam" id="2.40.50.140:FF:000051">
    <property type="entry name" value="RNA-binding transcriptional accessory protein"/>
    <property type="match status" value="1"/>
</dbReference>
<evidence type="ECO:0000256" key="5">
    <source>
        <dbReference type="ARBA" id="ARBA00025604"/>
    </source>
</evidence>
<reference evidence="8 9" key="1">
    <citation type="submission" date="2016-10" db="EMBL/GenBank/DDBJ databases">
        <authorList>
            <person name="de Groot N.N."/>
        </authorList>
    </citation>
    <scope>NUCLEOTIDE SEQUENCE [LARGE SCALE GENOMIC DNA]</scope>
    <source>
        <strain evidence="8 9">DSM 2179</strain>
    </source>
</reference>
<feature type="domain" description="S1 motif" evidence="7">
    <location>
        <begin position="291"/>
        <end position="359"/>
    </location>
</feature>
<dbReference type="PROSITE" id="PS50126">
    <property type="entry name" value="S1"/>
    <property type="match status" value="4"/>
</dbReference>
<dbReference type="CDD" id="cd04465">
    <property type="entry name" value="S1_RPS1_repeat_ec2_hs2"/>
    <property type="match status" value="1"/>
</dbReference>
<dbReference type="Gene3D" id="2.40.50.140">
    <property type="entry name" value="Nucleic acid-binding proteins"/>
    <property type="match status" value="4"/>
</dbReference>
<keyword evidence="6" id="KW-0414">Isoprene biosynthesis</keyword>
<dbReference type="GO" id="GO:0005737">
    <property type="term" value="C:cytoplasm"/>
    <property type="evidence" value="ECO:0007669"/>
    <property type="project" value="UniProtKB-ARBA"/>
</dbReference>
<feature type="binding site" evidence="6">
    <location>
        <position position="122"/>
    </location>
    <ligand>
        <name>dimethylallyl diphosphate</name>
        <dbReference type="ChEBI" id="CHEBI:57623"/>
    </ligand>
</feature>
<evidence type="ECO:0000256" key="1">
    <source>
        <dbReference type="ARBA" id="ARBA00022485"/>
    </source>
</evidence>
<dbReference type="EC" id="1.17.7.4" evidence="6"/>
<comment type="similarity">
    <text evidence="6">Belongs to the IspH family.</text>
</comment>
<dbReference type="PANTHER" id="PTHR30426:SF0">
    <property type="entry name" value="4-HYDROXY-3-METHYLBUT-2-ENYL DIPHOSPHATE REDUCTASE"/>
    <property type="match status" value="1"/>
</dbReference>
<evidence type="ECO:0000256" key="3">
    <source>
        <dbReference type="ARBA" id="ARBA00023004"/>
    </source>
</evidence>
<feature type="binding site" evidence="6">
    <location>
        <position position="260"/>
    </location>
    <ligand>
        <name>(2E)-4-hydroxy-3-methylbut-2-enyl diphosphate</name>
        <dbReference type="ChEBI" id="CHEBI:128753"/>
    </ligand>
</feature>
<comment type="function">
    <text evidence="6">Catalyzes the conversion of 1-hydroxy-2-methyl-2-(E)-butenyl 4-diphosphate (HMBPP) into a mixture of isopentenyl diphosphate (IPP) and dimethylallyl diphosphate (DMAPP). Acts in the terminal step of the DOXP/MEP pathway for isoprenoid precursor biosynthesis.</text>
</comment>
<feature type="binding site" evidence="6">
    <location>
        <position position="94"/>
    </location>
    <ligand>
        <name>[4Fe-4S] cluster</name>
        <dbReference type="ChEBI" id="CHEBI:49883"/>
    </ligand>
</feature>
<feature type="binding site" evidence="6">
    <location>
        <position position="12"/>
    </location>
    <ligand>
        <name>[4Fe-4S] cluster</name>
        <dbReference type="ChEBI" id="CHEBI:49883"/>
    </ligand>
</feature>
<dbReference type="GO" id="GO:0016114">
    <property type="term" value="P:terpenoid biosynthetic process"/>
    <property type="evidence" value="ECO:0007669"/>
    <property type="project" value="UniProtKB-UniRule"/>
</dbReference>
<evidence type="ECO:0000313" key="8">
    <source>
        <dbReference type="EMBL" id="SEJ07213.1"/>
    </source>
</evidence>
<feature type="binding site" evidence="6">
    <location>
        <position position="40"/>
    </location>
    <ligand>
        <name>dimethylallyl diphosphate</name>
        <dbReference type="ChEBI" id="CHEBI:57623"/>
    </ligand>
</feature>
<feature type="binding site" evidence="6">
    <location>
        <position position="72"/>
    </location>
    <ligand>
        <name>isopentenyl diphosphate</name>
        <dbReference type="ChEBI" id="CHEBI:128769"/>
    </ligand>
</feature>
<dbReference type="AlphaFoldDB" id="A0A1H6VRF3"/>
<feature type="binding site" evidence="6">
    <location>
        <position position="122"/>
    </location>
    <ligand>
        <name>(2E)-4-hydroxy-3-methylbut-2-enyl diphosphate</name>
        <dbReference type="ChEBI" id="CHEBI:128753"/>
    </ligand>
</feature>
<keyword evidence="4 6" id="KW-0411">Iron-sulfur</keyword>
<feature type="binding site" evidence="6">
    <location>
        <position position="188"/>
    </location>
    <ligand>
        <name>[4Fe-4S] cluster</name>
        <dbReference type="ChEBI" id="CHEBI:49883"/>
    </ligand>
</feature>
<dbReference type="GO" id="GO:0019288">
    <property type="term" value="P:isopentenyl diphosphate biosynthetic process, methylerythritol 4-phosphate pathway"/>
    <property type="evidence" value="ECO:0007669"/>
    <property type="project" value="UniProtKB-UniRule"/>
</dbReference>
<keyword evidence="2 6" id="KW-0479">Metal-binding</keyword>
<dbReference type="InterPro" id="IPR012340">
    <property type="entry name" value="NA-bd_OB-fold"/>
</dbReference>
<dbReference type="UniPathway" id="UPA00059">
    <property type="reaction ID" value="UER00105"/>
</dbReference>
<accession>A0A1H6VRF3</accession>
<keyword evidence="1 6" id="KW-0004">4Fe-4S</keyword>
<feature type="binding site" evidence="6">
    <location>
        <position position="218"/>
    </location>
    <ligand>
        <name>(2E)-4-hydroxy-3-methylbut-2-enyl diphosphate</name>
        <dbReference type="ChEBI" id="CHEBI:128753"/>
    </ligand>
</feature>
<comment type="function">
    <text evidence="5">Binds mRNA; thus facilitating recognition of the initiation point. It is needed to translate mRNA with a short Shine-Dalgarno (SD) purine-rich sequence.</text>
</comment>
<dbReference type="InterPro" id="IPR003451">
    <property type="entry name" value="LytB/IspH"/>
</dbReference>
<comment type="cofactor">
    <cofactor evidence="6">
        <name>[4Fe-4S] cluster</name>
        <dbReference type="ChEBI" id="CHEBI:49883"/>
    </cofactor>
    <text evidence="6">Binds 1 [4Fe-4S] cluster per subunit.</text>
</comment>
<dbReference type="EMBL" id="FNZK01000003">
    <property type="protein sequence ID" value="SEJ07213.1"/>
    <property type="molecule type" value="Genomic_DNA"/>
</dbReference>
<dbReference type="Proteomes" id="UP000199662">
    <property type="component" value="Unassembled WGS sequence"/>
</dbReference>
<feature type="binding site" evidence="6">
    <location>
        <position position="218"/>
    </location>
    <ligand>
        <name>isopentenyl diphosphate</name>
        <dbReference type="ChEBI" id="CHEBI:128769"/>
    </ligand>
</feature>
<dbReference type="Gene3D" id="3.40.50.11270">
    <property type="match status" value="1"/>
</dbReference>
<dbReference type="GO" id="GO:0051745">
    <property type="term" value="F:4-hydroxy-3-methylbut-2-enyl diphosphate reductase activity"/>
    <property type="evidence" value="ECO:0007669"/>
    <property type="project" value="UniProtKB-UniRule"/>
</dbReference>
<dbReference type="NCBIfam" id="TIGR00216">
    <property type="entry name" value="ispH_lytB"/>
    <property type="match status" value="1"/>
</dbReference>
<gene>
    <name evidence="6" type="primary">ispH</name>
    <name evidence="8" type="ORF">SAMN05660742_10356</name>
</gene>
<dbReference type="CDD" id="cd05688">
    <property type="entry name" value="S1_RPS1_repeat_ec3"/>
    <property type="match status" value="1"/>
</dbReference>
<dbReference type="PRINTS" id="PR00681">
    <property type="entry name" value="RIBOSOMALS1"/>
</dbReference>
<evidence type="ECO:0000256" key="4">
    <source>
        <dbReference type="ARBA" id="ARBA00023014"/>
    </source>
</evidence>
<dbReference type="PANTHER" id="PTHR30426">
    <property type="entry name" value="4-HYDROXY-3-METHYLBUT-2-ENYL DIPHOSPHATE REDUCTASE"/>
    <property type="match status" value="1"/>
</dbReference>
<dbReference type="STRING" id="84035.SAMN05660742_10356"/>
<dbReference type="GO" id="GO:0046872">
    <property type="term" value="F:metal ion binding"/>
    <property type="evidence" value="ECO:0007669"/>
    <property type="project" value="UniProtKB-KW"/>
</dbReference>
<feature type="domain" description="S1 motif" evidence="7">
    <location>
        <begin position="377"/>
        <end position="443"/>
    </location>
</feature>
<comment type="catalytic activity">
    <reaction evidence="6">
        <text>dimethylallyl diphosphate + 2 oxidized [2Fe-2S]-[ferredoxin] + H2O = (2E)-4-hydroxy-3-methylbut-2-enyl diphosphate + 2 reduced [2Fe-2S]-[ferredoxin] + 2 H(+)</text>
        <dbReference type="Rhea" id="RHEA:24825"/>
        <dbReference type="Rhea" id="RHEA-COMP:10000"/>
        <dbReference type="Rhea" id="RHEA-COMP:10001"/>
        <dbReference type="ChEBI" id="CHEBI:15377"/>
        <dbReference type="ChEBI" id="CHEBI:15378"/>
        <dbReference type="ChEBI" id="CHEBI:33737"/>
        <dbReference type="ChEBI" id="CHEBI:33738"/>
        <dbReference type="ChEBI" id="CHEBI:57623"/>
        <dbReference type="ChEBI" id="CHEBI:128753"/>
        <dbReference type="EC" id="1.17.7.4"/>
    </reaction>
</comment>
<organism evidence="8 9">
    <name type="scientific">Propionispira arboris</name>
    <dbReference type="NCBI Taxonomy" id="84035"/>
    <lineage>
        <taxon>Bacteria</taxon>
        <taxon>Bacillati</taxon>
        <taxon>Bacillota</taxon>
        <taxon>Negativicutes</taxon>
        <taxon>Selenomonadales</taxon>
        <taxon>Selenomonadaceae</taxon>
        <taxon>Propionispira</taxon>
    </lineage>
</organism>
<keyword evidence="6" id="KW-0560">Oxidoreductase</keyword>
<feature type="binding site" evidence="6">
    <location>
        <position position="40"/>
    </location>
    <ligand>
        <name>(2E)-4-hydroxy-3-methylbut-2-enyl diphosphate</name>
        <dbReference type="ChEBI" id="CHEBI:128753"/>
    </ligand>
</feature>
<dbReference type="UniPathway" id="UPA00056">
    <property type="reaction ID" value="UER00097"/>
</dbReference>
<feature type="binding site" evidence="6">
    <location>
        <position position="72"/>
    </location>
    <ligand>
        <name>dimethylallyl diphosphate</name>
        <dbReference type="ChEBI" id="CHEBI:57623"/>
    </ligand>
</feature>
<dbReference type="NCBIfam" id="NF002187">
    <property type="entry name" value="PRK01045.1-1"/>
    <property type="match status" value="1"/>
</dbReference>
<feature type="binding site" evidence="6">
    <location>
        <position position="122"/>
    </location>
    <ligand>
        <name>isopentenyl diphosphate</name>
        <dbReference type="ChEBI" id="CHEBI:128769"/>
    </ligand>
</feature>
<evidence type="ECO:0000313" key="9">
    <source>
        <dbReference type="Proteomes" id="UP000199662"/>
    </source>
</evidence>
<comment type="catalytic activity">
    <reaction evidence="6">
        <text>isopentenyl diphosphate + 2 oxidized [2Fe-2S]-[ferredoxin] + H2O = (2E)-4-hydroxy-3-methylbut-2-enyl diphosphate + 2 reduced [2Fe-2S]-[ferredoxin] + 2 H(+)</text>
        <dbReference type="Rhea" id="RHEA:24488"/>
        <dbReference type="Rhea" id="RHEA-COMP:10000"/>
        <dbReference type="Rhea" id="RHEA-COMP:10001"/>
        <dbReference type="ChEBI" id="CHEBI:15377"/>
        <dbReference type="ChEBI" id="CHEBI:15378"/>
        <dbReference type="ChEBI" id="CHEBI:33737"/>
        <dbReference type="ChEBI" id="CHEBI:33738"/>
        <dbReference type="ChEBI" id="CHEBI:128753"/>
        <dbReference type="ChEBI" id="CHEBI:128769"/>
        <dbReference type="EC" id="1.17.7.4"/>
    </reaction>
</comment>
<dbReference type="SMART" id="SM00316">
    <property type="entry name" value="S1"/>
    <property type="match status" value="4"/>
</dbReference>
<dbReference type="Pfam" id="PF02401">
    <property type="entry name" value="LYTB"/>
    <property type="match status" value="1"/>
</dbReference>
<dbReference type="GO" id="GO:0050992">
    <property type="term" value="P:dimethylallyl diphosphate biosynthetic process"/>
    <property type="evidence" value="ECO:0007669"/>
    <property type="project" value="UniProtKB-UniRule"/>
</dbReference>
<feature type="domain" description="S1 motif" evidence="7">
    <location>
        <begin position="549"/>
        <end position="618"/>
    </location>
</feature>
<feature type="binding site" evidence="6">
    <location>
        <position position="216"/>
    </location>
    <ligand>
        <name>isopentenyl diphosphate</name>
        <dbReference type="ChEBI" id="CHEBI:128769"/>
    </ligand>
</feature>
<feature type="binding site" evidence="6">
    <location>
        <position position="216"/>
    </location>
    <ligand>
        <name>dimethylallyl diphosphate</name>
        <dbReference type="ChEBI" id="CHEBI:57623"/>
    </ligand>
</feature>
<dbReference type="CDD" id="cd05687">
    <property type="entry name" value="S1_RPS1_repeat_ec1_hs1"/>
    <property type="match status" value="1"/>
</dbReference>
<dbReference type="Gene3D" id="3.40.1010.20">
    <property type="entry name" value="4-hydroxy-3-methylbut-2-enyl diphosphate reductase, catalytic domain"/>
    <property type="match status" value="2"/>
</dbReference>
<comment type="caution">
    <text evidence="6">Lacks conserved residue(s) required for the propagation of feature annotation.</text>
</comment>
<dbReference type="GO" id="GO:0003729">
    <property type="term" value="F:mRNA binding"/>
    <property type="evidence" value="ECO:0007669"/>
    <property type="project" value="UniProtKB-ARBA"/>
</dbReference>
<keyword evidence="9" id="KW-1185">Reference proteome</keyword>
<keyword evidence="3 6" id="KW-0408">Iron</keyword>
<comment type="pathway">
    <text evidence="6">Isoprenoid biosynthesis; dimethylallyl diphosphate biosynthesis; dimethylallyl diphosphate from (2E)-4-hydroxy-3-methylbutenyl diphosphate: step 1/1.</text>
</comment>
<protein>
    <recommendedName>
        <fullName evidence="6">4-hydroxy-3-methylbut-2-enyl diphosphate reductase</fullName>
        <shortName evidence="6">HMBPP reductase</shortName>
        <ecNumber evidence="6">1.17.7.4</ecNumber>
    </recommendedName>
</protein>
<evidence type="ECO:0000259" key="7">
    <source>
        <dbReference type="PROSITE" id="PS50126"/>
    </source>
</evidence>
<proteinExistence type="inferred from homology"/>
<dbReference type="InterPro" id="IPR003029">
    <property type="entry name" value="S1_domain"/>
</dbReference>
<feature type="binding site" evidence="6">
    <location>
        <position position="216"/>
    </location>
    <ligand>
        <name>(2E)-4-hydroxy-3-methylbut-2-enyl diphosphate</name>
        <dbReference type="ChEBI" id="CHEBI:128753"/>
    </ligand>
</feature>
<dbReference type="GO" id="GO:0051539">
    <property type="term" value="F:4 iron, 4 sulfur cluster binding"/>
    <property type="evidence" value="ECO:0007669"/>
    <property type="project" value="UniProtKB-UniRule"/>
</dbReference>
<sequence>MEVFLARHNGFCYGVKRAIKLAQDSAALEGKACTLGPIIHNPQMVERLASEGIGMVDTLQEMTGDTIIIRSHGVGPQVYEEAGVAGLQIVDATCPHVKKAQMSAYSLSEENYQVVIVGEKKHPEVKSIFEWSGHKAEVVETVEQAAQIKTCLKLGIVAQTTFSGEEFKKIVNVLIDKSNDIKIARTICTATDQRQKAAIELSQEVDLMLVIGGKNSANTTRLAQLCSNAGCKTHHIETVQEIETGWFNGIHKVGISAGASTPDWIIKEVYEKVQNMESLLEEQDIKKIQEDDIIKGTVVLINHEEIFVDIGYKAEVSIPKAELAFPIPENAADIVQIGDVLDLYVVSVAGENGVVLSKVKADKIVAWDKIKNAFNTKEKLETIVLEAVKGGLVTAIFGLRGFIPASQIDLKFIEDLSVYIGQTLVVLPIEIDPDKQRIVLSRRVLLEADRNEKQTEIFEQLTVGQVIRGTVKRLADYGAFIDIGGIDGLAHISDLSWERVNHPSDILAVGDQVDVFVKSFDIAAKRISLSVKDTIRDPWFAKVEQYKEGSYVKGKVSKIAEFGVFLTIGDHLDGLIHMKELSEKRITKAEEVVHLDEELNVKIIHIDKKTKRIALSLIQAQQDAERAEYTDYISEQTETTNTLGDQFGDLFKNFSDK</sequence>
<dbReference type="NCBIfam" id="NF005208">
    <property type="entry name" value="PRK06676.1"/>
    <property type="match status" value="1"/>
</dbReference>
<dbReference type="RefSeq" id="WP_091829366.1">
    <property type="nucleotide sequence ID" value="NZ_FNZK01000003.1"/>
</dbReference>
<feature type="active site" description="Proton donor" evidence="6">
    <location>
        <position position="124"/>
    </location>
</feature>
<dbReference type="NCBIfam" id="NF000907">
    <property type="entry name" value="PRK00087.1"/>
    <property type="match status" value="1"/>
</dbReference>
<feature type="binding site" evidence="6">
    <location>
        <position position="72"/>
    </location>
    <ligand>
        <name>(2E)-4-hydroxy-3-methylbut-2-enyl diphosphate</name>
        <dbReference type="ChEBI" id="CHEBI:128753"/>
    </ligand>
</feature>
<evidence type="ECO:0000256" key="2">
    <source>
        <dbReference type="ARBA" id="ARBA00022723"/>
    </source>
</evidence>
<dbReference type="Pfam" id="PF00575">
    <property type="entry name" value="S1"/>
    <property type="match status" value="4"/>
</dbReference>
<feature type="domain" description="S1 motif" evidence="7">
    <location>
        <begin position="464"/>
        <end position="532"/>
    </location>
</feature>
<name>A0A1H6VRF3_9FIRM</name>
<feature type="binding site" evidence="6">
    <location>
        <position position="260"/>
    </location>
    <ligand>
        <name>dimethylallyl diphosphate</name>
        <dbReference type="ChEBI" id="CHEBI:57623"/>
    </ligand>
</feature>
<dbReference type="FunFam" id="2.40.50.140:FF:000103">
    <property type="entry name" value="protein RRP5 homolog"/>
    <property type="match status" value="1"/>
</dbReference>
<evidence type="ECO:0000256" key="6">
    <source>
        <dbReference type="HAMAP-Rule" id="MF_00191"/>
    </source>
</evidence>